<proteinExistence type="predicted"/>
<gene>
    <name evidence="1" type="ORF">GTP44_24200</name>
</gene>
<dbReference type="Proteomes" id="UP000474565">
    <property type="component" value="Unassembled WGS sequence"/>
</dbReference>
<sequence>MSALFHLECRRADAVADGDWFVTTITPLSRTEVDRVIGFMNSGVEFVYRAVPVDGGEPVVKLLLDRPAVRVVKAALMVEIATLEFKVREDHPQCTVRRPRC</sequence>
<dbReference type="RefSeq" id="WP_161021430.1">
    <property type="nucleotide sequence ID" value="NZ_WWCP01000046.1"/>
</dbReference>
<reference evidence="1 2" key="1">
    <citation type="submission" date="2019-12" db="EMBL/GenBank/DDBJ databases">
        <title>Novel species isolated from a subtropical stream in China.</title>
        <authorList>
            <person name="Lu H."/>
        </authorList>
    </citation>
    <scope>NUCLEOTIDE SEQUENCE [LARGE SCALE GENOMIC DNA]</scope>
    <source>
        <strain evidence="1 2">FT50W</strain>
    </source>
</reference>
<comment type="caution">
    <text evidence="1">The sequence shown here is derived from an EMBL/GenBank/DDBJ whole genome shotgun (WGS) entry which is preliminary data.</text>
</comment>
<dbReference type="EMBL" id="WWCP01000046">
    <property type="protein sequence ID" value="MYM85036.1"/>
    <property type="molecule type" value="Genomic_DNA"/>
</dbReference>
<evidence type="ECO:0000313" key="2">
    <source>
        <dbReference type="Proteomes" id="UP000474565"/>
    </source>
</evidence>
<organism evidence="1 2">
    <name type="scientific">Duganella lactea</name>
    <dbReference type="NCBI Taxonomy" id="2692173"/>
    <lineage>
        <taxon>Bacteria</taxon>
        <taxon>Pseudomonadati</taxon>
        <taxon>Pseudomonadota</taxon>
        <taxon>Betaproteobacteria</taxon>
        <taxon>Burkholderiales</taxon>
        <taxon>Oxalobacteraceae</taxon>
        <taxon>Telluria group</taxon>
        <taxon>Duganella</taxon>
    </lineage>
</organism>
<accession>A0A6L8MSQ8</accession>
<protein>
    <submittedName>
        <fullName evidence="1">Uncharacterized protein</fullName>
    </submittedName>
</protein>
<evidence type="ECO:0000313" key="1">
    <source>
        <dbReference type="EMBL" id="MYM85036.1"/>
    </source>
</evidence>
<name>A0A6L8MSQ8_9BURK</name>
<dbReference type="AlphaFoldDB" id="A0A6L8MSQ8"/>